<organism evidence="4 5">
    <name type="scientific">Micromonospora pisi</name>
    <dbReference type="NCBI Taxonomy" id="589240"/>
    <lineage>
        <taxon>Bacteria</taxon>
        <taxon>Bacillati</taxon>
        <taxon>Actinomycetota</taxon>
        <taxon>Actinomycetes</taxon>
        <taxon>Micromonosporales</taxon>
        <taxon>Micromonosporaceae</taxon>
        <taxon>Micromonospora</taxon>
    </lineage>
</organism>
<dbReference type="Gene3D" id="3.60.10.10">
    <property type="entry name" value="Endonuclease/exonuclease/phosphatase"/>
    <property type="match status" value="1"/>
</dbReference>
<keyword evidence="2" id="KW-1133">Transmembrane helix</keyword>
<evidence type="ECO:0000313" key="5">
    <source>
        <dbReference type="Proteomes" id="UP000277671"/>
    </source>
</evidence>
<dbReference type="InterPro" id="IPR005135">
    <property type="entry name" value="Endo/exonuclease/phosphatase"/>
</dbReference>
<dbReference type="GO" id="GO:0003824">
    <property type="term" value="F:catalytic activity"/>
    <property type="evidence" value="ECO:0007669"/>
    <property type="project" value="InterPro"/>
</dbReference>
<feature type="domain" description="Endonuclease/exonuclease/phosphatase" evidence="3">
    <location>
        <begin position="134"/>
        <end position="328"/>
    </location>
</feature>
<dbReference type="Proteomes" id="UP000277671">
    <property type="component" value="Unassembled WGS sequence"/>
</dbReference>
<dbReference type="EMBL" id="RBKT01000001">
    <property type="protein sequence ID" value="RKR85811.1"/>
    <property type="molecule type" value="Genomic_DNA"/>
</dbReference>
<reference evidence="4 5" key="1">
    <citation type="submission" date="2018-10" db="EMBL/GenBank/DDBJ databases">
        <title>Sequencing the genomes of 1000 actinobacteria strains.</title>
        <authorList>
            <person name="Klenk H.-P."/>
        </authorList>
    </citation>
    <scope>NUCLEOTIDE SEQUENCE [LARGE SCALE GENOMIC DNA]</scope>
    <source>
        <strain evidence="4 5">DSM 45175</strain>
    </source>
</reference>
<feature type="compositionally biased region" description="Polar residues" evidence="1">
    <location>
        <begin position="19"/>
        <end position="29"/>
    </location>
</feature>
<dbReference type="Pfam" id="PF03372">
    <property type="entry name" value="Exo_endo_phos"/>
    <property type="match status" value="1"/>
</dbReference>
<keyword evidence="2" id="KW-0812">Transmembrane</keyword>
<feature type="transmembrane region" description="Helical" evidence="2">
    <location>
        <begin position="76"/>
        <end position="94"/>
    </location>
</feature>
<accession>A0A495JAR0</accession>
<keyword evidence="5" id="KW-1185">Reference proteome</keyword>
<dbReference type="AlphaFoldDB" id="A0A495JAR0"/>
<evidence type="ECO:0000313" key="4">
    <source>
        <dbReference type="EMBL" id="RKR85811.1"/>
    </source>
</evidence>
<dbReference type="SUPFAM" id="SSF56219">
    <property type="entry name" value="DNase I-like"/>
    <property type="match status" value="1"/>
</dbReference>
<comment type="caution">
    <text evidence="4">The sequence shown here is derived from an EMBL/GenBank/DDBJ whole genome shotgun (WGS) entry which is preliminary data.</text>
</comment>
<sequence>MVDAFGGGYRNTRHPTGDTIRTVTASETNPVDPGPAQPSRGRRGLVVAVAAVVLAAVIAGHRLIPNVAGLGSMIDSGAPFLGLGIPVLALAALLRRSRLALLAVLLPTLVWAGLFGTAWLPTGGGGTVALRVASQNLRVGNPDPAATVSALATTEPDLIGLQEVGDDIRGSAALRDRYPYQATESTIALWSRFPMREHVGVDTGLGWNRALRAVVETPQGDVVVYVVHLGSARAGDTATRDRTVGMLAATLRRESAERLIVLGDFNTASTDRAITPLTDLLADAQADAGRGLGFTWPAAMPVTRPDHVLYRGLTAASAGVVRTPASDHRAVTAGFR</sequence>
<evidence type="ECO:0000256" key="1">
    <source>
        <dbReference type="SAM" id="MobiDB-lite"/>
    </source>
</evidence>
<evidence type="ECO:0000259" key="3">
    <source>
        <dbReference type="Pfam" id="PF03372"/>
    </source>
</evidence>
<keyword evidence="2" id="KW-0472">Membrane</keyword>
<feature type="transmembrane region" description="Helical" evidence="2">
    <location>
        <begin position="101"/>
        <end position="120"/>
    </location>
</feature>
<feature type="region of interest" description="Disordered" evidence="1">
    <location>
        <begin position="1"/>
        <end position="39"/>
    </location>
</feature>
<feature type="transmembrane region" description="Helical" evidence="2">
    <location>
        <begin position="45"/>
        <end position="64"/>
    </location>
</feature>
<name>A0A495JAR0_9ACTN</name>
<dbReference type="OrthoDB" id="4316587at2"/>
<proteinExistence type="predicted"/>
<dbReference type="InterPro" id="IPR036691">
    <property type="entry name" value="Endo/exonu/phosph_ase_sf"/>
</dbReference>
<gene>
    <name evidence="4" type="ORF">BDK92_0020</name>
</gene>
<protein>
    <submittedName>
        <fullName evidence="4">Vancomycin resistance protein VanJ</fullName>
    </submittedName>
</protein>
<evidence type="ECO:0000256" key="2">
    <source>
        <dbReference type="SAM" id="Phobius"/>
    </source>
</evidence>